<comment type="cofactor">
    <cofactor evidence="1">
        <name>Mg(2+)</name>
        <dbReference type="ChEBI" id="CHEBI:18420"/>
    </cofactor>
</comment>
<sequence length="259" mass="29420">MSLLGLTLNFGPFGFVDSYDGGFVANCSDGEGRYALAKQPDVVVWNIGQLATALKPLLTSSQQVHMSHILKTLDTYCKNKILETFLMKVGLKEERWGDEQLIEKLLDMMQQTGADFTSTFRQLAELEPSEMVSEVKLAEKWSLKRLSSHSSWGCWLDQYRERLDKEAVDANSAGLFEDERRRRMLSVNPVYIPRNWLLHEAIIDAEKDDFRKVKLILSYNVVSRIEKEQEVKVEDEVVVDSLPQAGAQDCAGNIRSVGR</sequence>
<gene>
    <name evidence="10" type="ORF">DIATSA_LOCUS8895</name>
</gene>
<keyword evidence="4" id="KW-0548">Nucleotidyltransferase</keyword>
<evidence type="ECO:0000256" key="3">
    <source>
        <dbReference type="ARBA" id="ARBA00022679"/>
    </source>
</evidence>
<dbReference type="GO" id="GO:0016779">
    <property type="term" value="F:nucleotidyltransferase activity"/>
    <property type="evidence" value="ECO:0007669"/>
    <property type="project" value="UniProtKB-KW"/>
</dbReference>
<keyword evidence="8" id="KW-0460">Magnesium</keyword>
<dbReference type="EMBL" id="OU893334">
    <property type="protein sequence ID" value="CAG9791270.1"/>
    <property type="molecule type" value="Genomic_DNA"/>
</dbReference>
<dbReference type="OrthoDB" id="10254721at2759"/>
<dbReference type="PANTHER" id="PTHR12153">
    <property type="entry name" value="SELENOPROTEIN O"/>
    <property type="match status" value="1"/>
</dbReference>
<dbReference type="AlphaFoldDB" id="A0A9N9WGW1"/>
<dbReference type="PANTHER" id="PTHR12153:SF18">
    <property type="entry name" value="SELENOPROTEIN O"/>
    <property type="match status" value="1"/>
</dbReference>
<reference evidence="10" key="2">
    <citation type="submission" date="2022-10" db="EMBL/GenBank/DDBJ databases">
        <authorList>
            <consortium name="ENA_rothamsted_submissions"/>
            <consortium name="culmorum"/>
            <person name="King R."/>
        </authorList>
    </citation>
    <scope>NUCLEOTIDE SEQUENCE</scope>
</reference>
<dbReference type="GO" id="GO:0046872">
    <property type="term" value="F:metal ion binding"/>
    <property type="evidence" value="ECO:0007669"/>
    <property type="project" value="UniProtKB-KW"/>
</dbReference>
<accession>A0A9N9WGW1</accession>
<evidence type="ECO:0000256" key="4">
    <source>
        <dbReference type="ARBA" id="ARBA00022695"/>
    </source>
</evidence>
<name>A0A9N9WGW1_9NEOP</name>
<protein>
    <recommendedName>
        <fullName evidence="9">Selenoprotein O</fullName>
    </recommendedName>
</protein>
<evidence type="ECO:0000256" key="9">
    <source>
        <dbReference type="ARBA" id="ARBA00031547"/>
    </source>
</evidence>
<evidence type="ECO:0000313" key="10">
    <source>
        <dbReference type="EMBL" id="CAG9791270.1"/>
    </source>
</evidence>
<keyword evidence="3" id="KW-0808">Transferase</keyword>
<organism evidence="10 11">
    <name type="scientific">Diatraea saccharalis</name>
    <name type="common">sugarcane borer</name>
    <dbReference type="NCBI Taxonomy" id="40085"/>
    <lineage>
        <taxon>Eukaryota</taxon>
        <taxon>Metazoa</taxon>
        <taxon>Ecdysozoa</taxon>
        <taxon>Arthropoda</taxon>
        <taxon>Hexapoda</taxon>
        <taxon>Insecta</taxon>
        <taxon>Pterygota</taxon>
        <taxon>Neoptera</taxon>
        <taxon>Endopterygota</taxon>
        <taxon>Lepidoptera</taxon>
        <taxon>Glossata</taxon>
        <taxon>Ditrysia</taxon>
        <taxon>Pyraloidea</taxon>
        <taxon>Crambidae</taxon>
        <taxon>Crambinae</taxon>
        <taxon>Diatraea</taxon>
    </lineage>
</organism>
<evidence type="ECO:0000256" key="1">
    <source>
        <dbReference type="ARBA" id="ARBA00001946"/>
    </source>
</evidence>
<evidence type="ECO:0000256" key="8">
    <source>
        <dbReference type="ARBA" id="ARBA00022842"/>
    </source>
</evidence>
<evidence type="ECO:0000256" key="2">
    <source>
        <dbReference type="ARBA" id="ARBA00009747"/>
    </source>
</evidence>
<comment type="similarity">
    <text evidence="2">Belongs to the SELO family.</text>
</comment>
<keyword evidence="5" id="KW-0479">Metal-binding</keyword>
<evidence type="ECO:0000313" key="11">
    <source>
        <dbReference type="Proteomes" id="UP001153714"/>
    </source>
</evidence>
<dbReference type="GO" id="GO:0005524">
    <property type="term" value="F:ATP binding"/>
    <property type="evidence" value="ECO:0007669"/>
    <property type="project" value="UniProtKB-KW"/>
</dbReference>
<dbReference type="Proteomes" id="UP001153714">
    <property type="component" value="Chromosome 3"/>
</dbReference>
<dbReference type="InterPro" id="IPR003846">
    <property type="entry name" value="SelO"/>
</dbReference>
<reference evidence="10" key="1">
    <citation type="submission" date="2021-12" db="EMBL/GenBank/DDBJ databases">
        <authorList>
            <person name="King R."/>
        </authorList>
    </citation>
    <scope>NUCLEOTIDE SEQUENCE</scope>
</reference>
<keyword evidence="11" id="KW-1185">Reference proteome</keyword>
<dbReference type="Pfam" id="PF02696">
    <property type="entry name" value="SelO"/>
    <property type="match status" value="1"/>
</dbReference>
<proteinExistence type="inferred from homology"/>
<evidence type="ECO:0000256" key="7">
    <source>
        <dbReference type="ARBA" id="ARBA00022840"/>
    </source>
</evidence>
<keyword evidence="7" id="KW-0067">ATP-binding</keyword>
<evidence type="ECO:0000256" key="6">
    <source>
        <dbReference type="ARBA" id="ARBA00022741"/>
    </source>
</evidence>
<evidence type="ECO:0000256" key="5">
    <source>
        <dbReference type="ARBA" id="ARBA00022723"/>
    </source>
</evidence>
<keyword evidence="6" id="KW-0547">Nucleotide-binding</keyword>